<reference evidence="5 6" key="1">
    <citation type="submission" date="2019-05" db="EMBL/GenBank/DDBJ databases">
        <title>Another draft genome of Portunus trituberculatus and its Hox gene families provides insights of decapod evolution.</title>
        <authorList>
            <person name="Jeong J.-H."/>
            <person name="Song I."/>
            <person name="Kim S."/>
            <person name="Choi T."/>
            <person name="Kim D."/>
            <person name="Ryu S."/>
            <person name="Kim W."/>
        </authorList>
    </citation>
    <scope>NUCLEOTIDE SEQUENCE [LARGE SCALE GENOMIC DNA]</scope>
    <source>
        <tissue evidence="5">Muscle</tissue>
    </source>
</reference>
<evidence type="ECO:0000256" key="3">
    <source>
        <dbReference type="SAM" id="Phobius"/>
    </source>
</evidence>
<dbReference type="GO" id="GO:0043235">
    <property type="term" value="C:receptor complex"/>
    <property type="evidence" value="ECO:0007669"/>
    <property type="project" value="TreeGrafter"/>
</dbReference>
<feature type="domain" description="Protein kinase" evidence="4">
    <location>
        <begin position="93"/>
        <end position="226"/>
    </location>
</feature>
<organism evidence="5 6">
    <name type="scientific">Portunus trituberculatus</name>
    <name type="common">Swimming crab</name>
    <name type="synonym">Neptunus trituberculatus</name>
    <dbReference type="NCBI Taxonomy" id="210409"/>
    <lineage>
        <taxon>Eukaryota</taxon>
        <taxon>Metazoa</taxon>
        <taxon>Ecdysozoa</taxon>
        <taxon>Arthropoda</taxon>
        <taxon>Crustacea</taxon>
        <taxon>Multicrustacea</taxon>
        <taxon>Malacostraca</taxon>
        <taxon>Eumalacostraca</taxon>
        <taxon>Eucarida</taxon>
        <taxon>Decapoda</taxon>
        <taxon>Pleocyemata</taxon>
        <taxon>Brachyura</taxon>
        <taxon>Eubrachyura</taxon>
        <taxon>Portunoidea</taxon>
        <taxon>Portunidae</taxon>
        <taxon>Portuninae</taxon>
        <taxon>Portunus</taxon>
    </lineage>
</organism>
<feature type="binding site" evidence="2">
    <location>
        <position position="126"/>
    </location>
    <ligand>
        <name>ATP</name>
        <dbReference type="ChEBI" id="CHEBI:30616"/>
    </ligand>
</feature>
<evidence type="ECO:0000313" key="5">
    <source>
        <dbReference type="EMBL" id="MPC52313.1"/>
    </source>
</evidence>
<keyword evidence="3" id="KW-0812">Transmembrane</keyword>
<keyword evidence="6" id="KW-1185">Reference proteome</keyword>
<dbReference type="GO" id="GO:0005524">
    <property type="term" value="F:ATP binding"/>
    <property type="evidence" value="ECO:0007669"/>
    <property type="project" value="UniProtKB-UniRule"/>
</dbReference>
<dbReference type="PROSITE" id="PS00107">
    <property type="entry name" value="PROTEIN_KINASE_ATP"/>
    <property type="match status" value="1"/>
</dbReference>
<dbReference type="GO" id="GO:0007169">
    <property type="term" value="P:cell surface receptor protein tyrosine kinase signaling pathway"/>
    <property type="evidence" value="ECO:0007669"/>
    <property type="project" value="TreeGrafter"/>
</dbReference>
<dbReference type="GO" id="GO:0004714">
    <property type="term" value="F:transmembrane receptor protein tyrosine kinase activity"/>
    <property type="evidence" value="ECO:0007669"/>
    <property type="project" value="TreeGrafter"/>
</dbReference>
<gene>
    <name evidence="5" type="primary">FLT1_3</name>
    <name evidence="5" type="ORF">E2C01_046178</name>
</gene>
<dbReference type="InterPro" id="IPR000719">
    <property type="entry name" value="Prot_kinase_dom"/>
</dbReference>
<dbReference type="InterPro" id="IPR011009">
    <property type="entry name" value="Kinase-like_dom_sf"/>
</dbReference>
<accession>A0A5B7G4X5</accession>
<evidence type="ECO:0000256" key="1">
    <source>
        <dbReference type="ARBA" id="ARBA00004167"/>
    </source>
</evidence>
<keyword evidence="2" id="KW-0067">ATP-binding</keyword>
<dbReference type="PROSITE" id="PS50011">
    <property type="entry name" value="PROTEIN_KINASE_DOM"/>
    <property type="match status" value="1"/>
</dbReference>
<dbReference type="InterPro" id="IPR001245">
    <property type="entry name" value="Ser-Thr/Tyr_kinase_cat_dom"/>
</dbReference>
<dbReference type="InterPro" id="IPR017441">
    <property type="entry name" value="Protein_kinase_ATP_BS"/>
</dbReference>
<dbReference type="AlphaFoldDB" id="A0A5B7G4X5"/>
<dbReference type="Proteomes" id="UP000324222">
    <property type="component" value="Unassembled WGS sequence"/>
</dbReference>
<dbReference type="SUPFAM" id="SSF56112">
    <property type="entry name" value="Protein kinase-like (PK-like)"/>
    <property type="match status" value="1"/>
</dbReference>
<feature type="transmembrane region" description="Helical" evidence="3">
    <location>
        <begin position="17"/>
        <end position="37"/>
    </location>
</feature>
<protein>
    <submittedName>
        <fullName evidence="5">Vascular endothelial growth factor receptor 1</fullName>
    </submittedName>
</protein>
<dbReference type="InterPro" id="IPR050122">
    <property type="entry name" value="RTK"/>
</dbReference>
<dbReference type="GO" id="GO:0005886">
    <property type="term" value="C:plasma membrane"/>
    <property type="evidence" value="ECO:0007669"/>
    <property type="project" value="TreeGrafter"/>
</dbReference>
<comment type="subcellular location">
    <subcellularLocation>
        <location evidence="1">Membrane</location>
        <topology evidence="1">Single-pass membrane protein</topology>
    </subcellularLocation>
</comment>
<dbReference type="OrthoDB" id="3256376at2759"/>
<keyword evidence="5" id="KW-0675">Receptor</keyword>
<comment type="caution">
    <text evidence="5">The sequence shown here is derived from an EMBL/GenBank/DDBJ whole genome shotgun (WGS) entry which is preliminary data.</text>
</comment>
<evidence type="ECO:0000256" key="2">
    <source>
        <dbReference type="PROSITE-ProRule" id="PRU10141"/>
    </source>
</evidence>
<evidence type="ECO:0000313" key="6">
    <source>
        <dbReference type="Proteomes" id="UP000324222"/>
    </source>
</evidence>
<sequence length="226" mass="24492">MTEILFTAPGLNQTGRLILAISVVGLAIFGIIIGFLIHRVRKEQEINNPYRMRAKEFFENGNVGSLNLTSTADKQAEMLPYDKKKWEVPLANITFGRQLGSGAFGRVIKATVTGLQGPATTTVAIKTCKNDVDAAQKAIISELKIMMHLGAHLNIVNLLGANTEHLLGGCDVESKDHVTRCVFCRRVSGWVLVGNSNLRTFSPSCGPQRLIVLMHATAGQCGMGDT</sequence>
<keyword evidence="2" id="KW-0547">Nucleotide-binding</keyword>
<keyword evidence="3" id="KW-0472">Membrane</keyword>
<dbReference type="PANTHER" id="PTHR24416">
    <property type="entry name" value="TYROSINE-PROTEIN KINASE RECEPTOR"/>
    <property type="match status" value="1"/>
</dbReference>
<dbReference type="Gene3D" id="3.30.200.20">
    <property type="entry name" value="Phosphorylase Kinase, domain 1"/>
    <property type="match status" value="1"/>
</dbReference>
<dbReference type="PANTHER" id="PTHR24416:SF600">
    <property type="entry name" value="PDGF- AND VEGF-RECEPTOR RELATED, ISOFORM J"/>
    <property type="match status" value="1"/>
</dbReference>
<evidence type="ECO:0000259" key="4">
    <source>
        <dbReference type="PROSITE" id="PS50011"/>
    </source>
</evidence>
<dbReference type="EMBL" id="VSRR010010776">
    <property type="protein sequence ID" value="MPC52313.1"/>
    <property type="molecule type" value="Genomic_DNA"/>
</dbReference>
<name>A0A5B7G4X5_PORTR</name>
<proteinExistence type="predicted"/>
<keyword evidence="3" id="KW-1133">Transmembrane helix</keyword>
<dbReference type="Pfam" id="PF07714">
    <property type="entry name" value="PK_Tyr_Ser-Thr"/>
    <property type="match status" value="1"/>
</dbReference>